<evidence type="ECO:0000313" key="7">
    <source>
        <dbReference type="EMBL" id="QIM15282.1"/>
    </source>
</evidence>
<evidence type="ECO:0000256" key="5">
    <source>
        <dbReference type="SAM" id="Phobius"/>
    </source>
</evidence>
<keyword evidence="8" id="KW-1185">Reference proteome</keyword>
<evidence type="ECO:0000259" key="6">
    <source>
        <dbReference type="Pfam" id="PF01699"/>
    </source>
</evidence>
<feature type="transmembrane region" description="Helical" evidence="5">
    <location>
        <begin position="86"/>
        <end position="109"/>
    </location>
</feature>
<feature type="transmembrane region" description="Helical" evidence="5">
    <location>
        <begin position="190"/>
        <end position="211"/>
    </location>
</feature>
<dbReference type="GO" id="GO:0015386">
    <property type="term" value="F:potassium:proton antiporter activity"/>
    <property type="evidence" value="ECO:0007669"/>
    <property type="project" value="TreeGrafter"/>
</dbReference>
<dbReference type="EMBL" id="CP049934">
    <property type="protein sequence ID" value="QIM15282.1"/>
    <property type="molecule type" value="Genomic_DNA"/>
</dbReference>
<dbReference type="GO" id="GO:0015385">
    <property type="term" value="F:sodium:proton antiporter activity"/>
    <property type="evidence" value="ECO:0007669"/>
    <property type="project" value="TreeGrafter"/>
</dbReference>
<feature type="domain" description="Sodium/calcium exchanger membrane region" evidence="6">
    <location>
        <begin position="256"/>
        <end position="396"/>
    </location>
</feature>
<protein>
    <submittedName>
        <fullName evidence="7">Calcium:proton antiporter</fullName>
    </submittedName>
</protein>
<feature type="transmembrane region" description="Helical" evidence="5">
    <location>
        <begin position="355"/>
        <end position="372"/>
    </location>
</feature>
<dbReference type="Pfam" id="PF01699">
    <property type="entry name" value="Na_Ca_ex"/>
    <property type="match status" value="2"/>
</dbReference>
<dbReference type="InterPro" id="IPR004837">
    <property type="entry name" value="NaCa_Exmemb"/>
</dbReference>
<evidence type="ECO:0000256" key="2">
    <source>
        <dbReference type="ARBA" id="ARBA00022692"/>
    </source>
</evidence>
<feature type="transmembrane region" description="Helical" evidence="5">
    <location>
        <begin position="164"/>
        <end position="184"/>
    </location>
</feature>
<keyword evidence="2 5" id="KW-0812">Transmembrane</keyword>
<evidence type="ECO:0000313" key="8">
    <source>
        <dbReference type="Proteomes" id="UP000501387"/>
    </source>
</evidence>
<dbReference type="PANTHER" id="PTHR37958">
    <property type="entry name" value="SODIUM-POTASSIUM/PROTON ANTIPORTER CHAA"/>
    <property type="match status" value="1"/>
</dbReference>
<proteinExistence type="predicted"/>
<evidence type="ECO:0000256" key="4">
    <source>
        <dbReference type="ARBA" id="ARBA00023136"/>
    </source>
</evidence>
<evidence type="ECO:0000256" key="1">
    <source>
        <dbReference type="ARBA" id="ARBA00004141"/>
    </source>
</evidence>
<gene>
    <name evidence="7" type="ORF">G7067_00775</name>
</gene>
<dbReference type="AlphaFoldDB" id="A0A6G8FGX4"/>
<name>A0A6G8FGX4_9MICO</name>
<organism evidence="7 8">
    <name type="scientific">Leucobacter insecticola</name>
    <dbReference type="NCBI Taxonomy" id="2714934"/>
    <lineage>
        <taxon>Bacteria</taxon>
        <taxon>Bacillati</taxon>
        <taxon>Actinomycetota</taxon>
        <taxon>Actinomycetes</taxon>
        <taxon>Micrococcales</taxon>
        <taxon>Microbacteriaceae</taxon>
        <taxon>Leucobacter</taxon>
    </lineage>
</organism>
<comment type="subcellular location">
    <subcellularLocation>
        <location evidence="1">Membrane</location>
        <topology evidence="1">Multi-pass membrane protein</topology>
    </subcellularLocation>
</comment>
<feature type="transmembrane region" description="Helical" evidence="5">
    <location>
        <begin position="379"/>
        <end position="397"/>
    </location>
</feature>
<dbReference type="GO" id="GO:0005886">
    <property type="term" value="C:plasma membrane"/>
    <property type="evidence" value="ECO:0007669"/>
    <property type="project" value="TreeGrafter"/>
</dbReference>
<sequence>MIAPESPTPPRSHTPLRAILTPGAILRLLLGWGAFGTLLVLQNTPPSALPGAALAGLLTAIVGVILVCAFGVVIEAEHLAHRLGDPYGTLVLTLSIVSIEVILISAVMLSPGEHPTIARDSVMAVSMIILNLVIGVALIVGGLRRARDQGDGKRGLRHNRRGTLIYLAILLGLTALAFALPGLIGADGAYTPAQAIPIAALTVACYAFFLVRQMGAQKADFQEVSAGSDAPAGSGSGTSVLAMLGMHRNELIARTLLLIATVIPIVLLSHDMAELLDTGLDRLGAPIALSGLLIAMIVFLPETITTIRAAAAGEAQRVNNLCHGALVSTVGLTIPAVLTIGILTGQTVTLAESPSNLVLLGATLLLSIVTFARKRTTALHGAAHLAIFVLYTLTLFGV</sequence>
<dbReference type="InterPro" id="IPR052946">
    <property type="entry name" value="Alkaline_pH_Ca-Antiporter"/>
</dbReference>
<dbReference type="KEGG" id="lins:G7067_00775"/>
<feature type="transmembrane region" description="Helical" evidence="5">
    <location>
        <begin position="53"/>
        <end position="74"/>
    </location>
</feature>
<dbReference type="Proteomes" id="UP000501387">
    <property type="component" value="Chromosome"/>
</dbReference>
<feature type="transmembrane region" description="Helical" evidence="5">
    <location>
        <begin position="121"/>
        <end position="143"/>
    </location>
</feature>
<keyword evidence="4 5" id="KW-0472">Membrane</keyword>
<feature type="transmembrane region" description="Helical" evidence="5">
    <location>
        <begin position="251"/>
        <end position="270"/>
    </location>
</feature>
<feature type="transmembrane region" description="Helical" evidence="5">
    <location>
        <begin position="321"/>
        <end position="343"/>
    </location>
</feature>
<feature type="transmembrane region" description="Helical" evidence="5">
    <location>
        <begin position="20"/>
        <end position="41"/>
    </location>
</feature>
<keyword evidence="3 5" id="KW-1133">Transmembrane helix</keyword>
<dbReference type="PANTHER" id="PTHR37958:SF1">
    <property type="entry name" value="SODIUM-POTASSIUM_PROTON ANTIPORTER CHAA"/>
    <property type="match status" value="1"/>
</dbReference>
<dbReference type="RefSeq" id="WP_166321327.1">
    <property type="nucleotide sequence ID" value="NZ_CP049934.1"/>
</dbReference>
<evidence type="ECO:0000256" key="3">
    <source>
        <dbReference type="ARBA" id="ARBA00022989"/>
    </source>
</evidence>
<accession>A0A6G8FGX4</accession>
<feature type="domain" description="Sodium/calcium exchanger membrane region" evidence="6">
    <location>
        <begin position="56"/>
        <end position="214"/>
    </location>
</feature>
<feature type="transmembrane region" description="Helical" evidence="5">
    <location>
        <begin position="282"/>
        <end position="300"/>
    </location>
</feature>
<reference evidence="7 8" key="1">
    <citation type="submission" date="2020-03" db="EMBL/GenBank/DDBJ databases">
        <title>Leucobacter sp. nov., isolated from beetles.</title>
        <authorList>
            <person name="Hyun D.-W."/>
            <person name="Bae J.-W."/>
        </authorList>
    </citation>
    <scope>NUCLEOTIDE SEQUENCE [LARGE SCALE GENOMIC DNA]</scope>
    <source>
        <strain evidence="7 8">HDW9B</strain>
    </source>
</reference>